<keyword evidence="4" id="KW-1185">Reference proteome</keyword>
<name>A0ABU3DIU0_9RHOB</name>
<dbReference type="EMBL" id="JAVRHL010000003">
    <property type="protein sequence ID" value="MDT0683610.1"/>
    <property type="molecule type" value="Genomic_DNA"/>
</dbReference>
<dbReference type="Proteomes" id="UP001265259">
    <property type="component" value="Unassembled WGS sequence"/>
</dbReference>
<keyword evidence="1" id="KW-1188">Viral release from host cell</keyword>
<accession>A0ABU3DIU0</accession>
<comment type="caution">
    <text evidence="3">The sequence shown here is derived from an EMBL/GenBank/DDBJ whole genome shotgun (WGS) entry which is preliminary data.</text>
</comment>
<dbReference type="InterPro" id="IPR027417">
    <property type="entry name" value="P-loop_NTPase"/>
</dbReference>
<gene>
    <name evidence="3" type="ORF">RM543_13020</name>
</gene>
<reference evidence="3 4" key="1">
    <citation type="submission" date="2023-09" db="EMBL/GenBank/DDBJ databases">
        <authorList>
            <person name="Rey-Velasco X."/>
        </authorList>
    </citation>
    <scope>NUCLEOTIDE SEQUENCE [LARGE SCALE GENOMIC DNA]</scope>
    <source>
        <strain evidence="3 4">F158</strain>
    </source>
</reference>
<dbReference type="RefSeq" id="WP_311692319.1">
    <property type="nucleotide sequence ID" value="NZ_JAVRHL010000003.1"/>
</dbReference>
<evidence type="ECO:0000256" key="1">
    <source>
        <dbReference type="ARBA" id="ARBA00022612"/>
    </source>
</evidence>
<evidence type="ECO:0000313" key="4">
    <source>
        <dbReference type="Proteomes" id="UP001265259"/>
    </source>
</evidence>
<dbReference type="Pfam" id="PF03237">
    <property type="entry name" value="Terminase_6N"/>
    <property type="match status" value="1"/>
</dbReference>
<evidence type="ECO:0000259" key="2">
    <source>
        <dbReference type="Pfam" id="PF17289"/>
    </source>
</evidence>
<evidence type="ECO:0000313" key="3">
    <source>
        <dbReference type="EMBL" id="MDT0683610.1"/>
    </source>
</evidence>
<dbReference type="Pfam" id="PF17289">
    <property type="entry name" value="Terminase_6C"/>
    <property type="match status" value="1"/>
</dbReference>
<dbReference type="InterPro" id="IPR035421">
    <property type="entry name" value="Terminase_6C"/>
</dbReference>
<organism evidence="3 4">
    <name type="scientific">Tropicimonas omnivorans</name>
    <dbReference type="NCBI Taxonomy" id="3075590"/>
    <lineage>
        <taxon>Bacteria</taxon>
        <taxon>Pseudomonadati</taxon>
        <taxon>Pseudomonadota</taxon>
        <taxon>Alphaproteobacteria</taxon>
        <taxon>Rhodobacterales</taxon>
        <taxon>Roseobacteraceae</taxon>
        <taxon>Tropicimonas</taxon>
    </lineage>
</organism>
<proteinExistence type="predicted"/>
<protein>
    <submittedName>
        <fullName evidence="3">Terminase family protein</fullName>
    </submittedName>
</protein>
<dbReference type="Gene3D" id="3.40.50.300">
    <property type="entry name" value="P-loop containing nucleotide triphosphate hydrolases"/>
    <property type="match status" value="1"/>
</dbReference>
<sequence>MKRPAEQSTSRTSERRSGAAWIASKESALEAAFLESLSDEAVCGLPWVFEFWAHEHQLPPPGDWKTWVILGGRGAGKTRAGAEWVRAQVEGAEPQTPGRCRRIALIGETFDQVRDVMVLGESGIFACSPHDREPVWEAGRRRLVWPNGATATAYSAHDPEALRGPQFDGAWVDELAKWKRAEEAWDMLQFALRLGEDPRQCVTTTPRSVPVLRDILKRDSTVLTHAPTSANAAYLASSFMAEIERRYAGTRLGRQELDGQLLEEVEGALWSHAGLDAARMSKAPDLDRIVVAVDPPAGSGPGSDACGIIVAGVQMQGPPQTWRAFVLEDCTVKGKTPTGWAVAAIAAFRRHCADRLVAEVNQGGDMVRTVMHGIDPLLPFRAVHASRGKSARAEPVAALYEQGRVYHVGQFTELEDQMARMSVEGWEGSGSPDRLDALVWAIHELLIRPASDRSRPLIRTL</sequence>
<feature type="domain" description="Terminase large subunit gp17-like C-terminal" evidence="2">
    <location>
        <begin position="292"/>
        <end position="444"/>
    </location>
</feature>